<feature type="transmembrane region" description="Helical" evidence="1">
    <location>
        <begin position="222"/>
        <end position="243"/>
    </location>
</feature>
<feature type="transmembrane region" description="Helical" evidence="1">
    <location>
        <begin position="249"/>
        <end position="271"/>
    </location>
</feature>
<feature type="transmembrane region" description="Helical" evidence="1">
    <location>
        <begin position="366"/>
        <end position="391"/>
    </location>
</feature>
<dbReference type="EMBL" id="CP006259">
    <property type="protein sequence ID" value="AGS71614.1"/>
    <property type="molecule type" value="Genomic_DNA"/>
</dbReference>
<keyword evidence="1" id="KW-0472">Membrane</keyword>
<evidence type="ECO:0000313" key="3">
    <source>
        <dbReference type="Proteomes" id="UP000015423"/>
    </source>
</evidence>
<feature type="transmembrane region" description="Helical" evidence="1">
    <location>
        <begin position="323"/>
        <end position="346"/>
    </location>
</feature>
<reference evidence="2 3" key="2">
    <citation type="journal article" date="2013" name="J. Biotechnol.">
        <title>Complete genome sequence of the kirromycin producer Streptomyces collinus Tu 365 consisting of a linear chromosome and two linear plasmids.</title>
        <authorList>
            <person name="Ruckert C."/>
            <person name="Szczepanowski R."/>
            <person name="Albersmeier A."/>
            <person name="Goesmann A."/>
            <person name="Iftime D."/>
            <person name="Musiol E.M."/>
            <person name="Blin K."/>
            <person name="Wohlleben W."/>
            <person name="Puhler A."/>
            <person name="Kalinowski J."/>
            <person name="Weber T."/>
        </authorList>
    </citation>
    <scope>NUCLEOTIDE SEQUENCE [LARGE SCALE GENOMIC DNA]</scope>
    <source>
        <strain evidence="3">DSM 40733 / Tue 365</strain>
    </source>
</reference>
<dbReference type="PATRIC" id="fig|1214242.5.peg.4919"/>
<dbReference type="AlphaFoldDB" id="S5V907"/>
<keyword evidence="3" id="KW-1185">Reference proteome</keyword>
<feature type="transmembrane region" description="Helical" evidence="1">
    <location>
        <begin position="120"/>
        <end position="142"/>
    </location>
</feature>
<reference evidence="3" key="1">
    <citation type="submission" date="2012-10" db="EMBL/GenBank/DDBJ databases">
        <title>The complete genome sequence of Streptomyces collinus Tu 365.</title>
        <authorList>
            <person name="Ruckert C."/>
            <person name="Szczepanowski R."/>
            <person name="Goesmann A."/>
            <person name="Pross E.K."/>
            <person name="Musiol E.M."/>
            <person name="Blin K."/>
            <person name="Wohlleben W."/>
            <person name="Puhler A."/>
            <person name="Weber T."/>
            <person name="Kalinowski J."/>
        </authorList>
    </citation>
    <scope>NUCLEOTIDE SEQUENCE [LARGE SCALE GENOMIC DNA]</scope>
    <source>
        <strain evidence="3">DSM 40733 / Tue 365</strain>
    </source>
</reference>
<name>S5V907_STRC3</name>
<evidence type="ECO:0000313" key="2">
    <source>
        <dbReference type="EMBL" id="AGS71614.1"/>
    </source>
</evidence>
<organism evidence="2 3">
    <name type="scientific">Streptomyces collinus (strain DSM 40733 / Tue 365)</name>
    <dbReference type="NCBI Taxonomy" id="1214242"/>
    <lineage>
        <taxon>Bacteria</taxon>
        <taxon>Bacillati</taxon>
        <taxon>Actinomycetota</taxon>
        <taxon>Actinomycetes</taxon>
        <taxon>Kitasatosporales</taxon>
        <taxon>Streptomycetaceae</taxon>
        <taxon>Streptomyces</taxon>
    </lineage>
</organism>
<accession>S5V907</accession>
<evidence type="ECO:0008006" key="4">
    <source>
        <dbReference type="Google" id="ProtNLM"/>
    </source>
</evidence>
<evidence type="ECO:0000256" key="1">
    <source>
        <dbReference type="SAM" id="Phobius"/>
    </source>
</evidence>
<proteinExistence type="predicted"/>
<sequence>MHDGTPAEKPATGDGELKVSFHALECRPDRNEWIVGTQGGAQVLALPEIGMTAVRLLAAGSTVEETRRTLRDRTGRDIDVLAFAERLAAAGLVSLIGERRFPATVSAVSFPRLRPGHVRWVMNPVLQGFVLLVPVVGLLAALSRPAVLPSYGDLLWTEYGTFTVLVQCAVASSLIALHEMAHLLTARAAGVPGRIRLGTRLQFLVAQTEVSGVWLKSRRERLTVYLSGLALDGVIWGGCLLARRLGVEWTLLPVITMTLVTSLAGQCLVFMRTDLYFVIQDLTGCRDLYRDTGRYLRHVVERTCGRPSRNPLRSLPAGERRFLRAYALGTVVGTAICVFVGLRILVEVTWPLMHRSLAHLLGPAGPWVRLDALTSMLVVAGLQVVWARLWWNRHAGRVGRAVRTVLERLSGG</sequence>
<gene>
    <name evidence="2" type="ORF">B446_24015</name>
</gene>
<keyword evidence="1" id="KW-1133">Transmembrane helix</keyword>
<keyword evidence="1" id="KW-0812">Transmembrane</keyword>
<dbReference type="STRING" id="1214242.B446_24015"/>
<dbReference type="HOGENOM" id="CLU_054755_0_0_11"/>
<protein>
    <recommendedName>
        <fullName evidence="4">Peptidase M50</fullName>
    </recommendedName>
</protein>
<feature type="transmembrane region" description="Helical" evidence="1">
    <location>
        <begin position="154"/>
        <end position="177"/>
    </location>
</feature>
<dbReference type="RefSeq" id="WP_020942045.1">
    <property type="nucleotide sequence ID" value="NC_021985.1"/>
</dbReference>
<dbReference type="KEGG" id="sci:B446_24015"/>
<dbReference type="Proteomes" id="UP000015423">
    <property type="component" value="Chromosome"/>
</dbReference>
<dbReference type="eggNOG" id="COG1994">
    <property type="taxonomic scope" value="Bacteria"/>
</dbReference>